<evidence type="ECO:0000256" key="1">
    <source>
        <dbReference type="ARBA" id="ARBA00012009"/>
    </source>
</evidence>
<dbReference type="PaxDb" id="4097-A0A1S3Z109"/>
<dbReference type="CDD" id="cd17300">
    <property type="entry name" value="PIPKc_PIKfyve"/>
    <property type="match status" value="1"/>
</dbReference>
<dbReference type="PANTHER" id="PTHR45748">
    <property type="entry name" value="1-PHOSPHATIDYLINOSITOL 3-PHOSPHATE 5-KINASE-RELATED"/>
    <property type="match status" value="1"/>
</dbReference>
<dbReference type="PANTHER" id="PTHR45748:SF25">
    <property type="entry name" value="1-PHOSPHATIDYLINOSITOL-3-PHOSPHATE 5-KINASE"/>
    <property type="match status" value="1"/>
</dbReference>
<keyword evidence="3 6" id="KW-0547">Nucleotide-binding</keyword>
<dbReference type="RefSeq" id="XP_016458065.1">
    <property type="nucleotide sequence ID" value="XM_016602579.1"/>
</dbReference>
<dbReference type="Gene3D" id="3.30.800.10">
    <property type="entry name" value="Phosphatidylinositol Phosphate Kinase II Beta"/>
    <property type="match status" value="1"/>
</dbReference>
<organism evidence="9">
    <name type="scientific">Nicotiana tabacum</name>
    <name type="common">Common tobacco</name>
    <dbReference type="NCBI Taxonomy" id="4097"/>
    <lineage>
        <taxon>Eukaryota</taxon>
        <taxon>Viridiplantae</taxon>
        <taxon>Streptophyta</taxon>
        <taxon>Embryophyta</taxon>
        <taxon>Tracheophyta</taxon>
        <taxon>Spermatophyta</taxon>
        <taxon>Magnoliopsida</taxon>
        <taxon>eudicotyledons</taxon>
        <taxon>Gunneridae</taxon>
        <taxon>Pentapetalae</taxon>
        <taxon>asterids</taxon>
        <taxon>lamiids</taxon>
        <taxon>Solanales</taxon>
        <taxon>Solanaceae</taxon>
        <taxon>Nicotianoideae</taxon>
        <taxon>Nicotianeae</taxon>
        <taxon>Nicotiana</taxon>
    </lineage>
</organism>
<dbReference type="GO" id="GO:0005524">
    <property type="term" value="F:ATP binding"/>
    <property type="evidence" value="ECO:0007669"/>
    <property type="project" value="UniProtKB-UniRule"/>
</dbReference>
<dbReference type="SUPFAM" id="SSF56104">
    <property type="entry name" value="SAICAR synthase-like"/>
    <property type="match status" value="1"/>
</dbReference>
<feature type="compositionally biased region" description="Basic and acidic residues" evidence="7">
    <location>
        <begin position="351"/>
        <end position="378"/>
    </location>
</feature>
<feature type="region of interest" description="Disordered" evidence="7">
    <location>
        <begin position="351"/>
        <end position="379"/>
    </location>
</feature>
<dbReference type="PROSITE" id="PS51455">
    <property type="entry name" value="PIPK"/>
    <property type="match status" value="1"/>
</dbReference>
<dbReference type="OMA" id="YFHIEKM"/>
<proteinExistence type="predicted"/>
<dbReference type="GO" id="GO:0000285">
    <property type="term" value="F:1-phosphatidylinositol-3-phosphate 5-kinase activity"/>
    <property type="evidence" value="ECO:0000318"/>
    <property type="project" value="GO_Central"/>
</dbReference>
<evidence type="ECO:0000256" key="3">
    <source>
        <dbReference type="ARBA" id="ARBA00022741"/>
    </source>
</evidence>
<dbReference type="SMART" id="SM00330">
    <property type="entry name" value="PIPKc"/>
    <property type="match status" value="1"/>
</dbReference>
<dbReference type="SMR" id="A0A1S3Z109"/>
<dbReference type="AlphaFoldDB" id="A0A1S3Z109"/>
<dbReference type="OrthoDB" id="1280356at2759"/>
<keyword evidence="4 6" id="KW-0418">Kinase</keyword>
<dbReference type="InterPro" id="IPR002423">
    <property type="entry name" value="Cpn60/GroEL/TCP-1"/>
</dbReference>
<sequence length="1101" mass="125724">MSSCKMETDGNGTSSSCDLDACFWLPPEPEHCYDDMEFHAANYEDDDGSHNFKEEKQKLLGDMMDQRLKPLVDDLLNSSGVVSSGKEGDNWIDIVISLSLEAASFFMPTAAEGNAMDPNRYLKIKCIATGSRSKSQFIRGLVFNKHAAHKHMPTQYNKPRLLLIQGALGLSSNELSVFESFRQENDRVKSIIDMIESYEPNVVLVEKSVSRDLQEYALNKGLTLIVDIKQHRMERVALCTGSSIISSETLVDLRQCDSFHFEKFLEEHDSSGDSVKRSSKTLMFIRGCSTHRGSTILLMGTNSNELKKVKYVICRAVTMAYNLILETSFLLDQKAMIIRHNLEEEGEHLLFKPKNPEDHGQNDVQVSDKEKTPEKEQLHCPLQSAEESLENPEDKEHNNDVMTSSFDWESTLVMMSSWNAKRGTNCVTNHFSRIRFYQDYDIPLGKFLRDNLLNQRNQCGTCGVSPKVHIFRYAHHEKLLTIKVHSLPLNKALSGETEGKIWMWSCCNGGSKNTKRVLMSIGSLGFSFGRFLQLGFCDSSLFSRLPDRSQSFNSDFLYFFGLGSMVAVFKYSTFIIYSVSLPPPILEFSSSTKGEFCSKDFEDVYTKGIMKFLDVEKALKAIESRFNGTTINIQGSNLEFSEVEKMLKEERSQFEIDIKNTEKQEAVYKALSLNRIQLELLLELSVWDRRLHSLMSSDYYPKTIYQNQNALAAILDANATGASYFNPQRSRSLLAILSNIEHNKGWWTPFPEIRREYMKNLQRGYLTRLGSVATYGAETIACGLTSTDEVGKLYIPLGSDKYIVSDYEDEFSSIIACALALLMDLPVVSHDLEDESCSSSLPRTHKYSVICPYARPFLHLRDRCCPSEVDFIASLSRCRSWYPKGRKTNSFFAKTLDDRFIVKEIKRNEFESFLKFAPCYFDYMDQCIEQGSQTCLAKILGIYQVMIRSSGKEKTHDLVVMENLSFGKDITRRYELKGTLHARLSSANDGAGGIFQDQNFVNDMNIYPIYVDKSSNRNLQRAVWNDTVFLSTINVMDYSLFVGMNTEGNELVCGIIDYLRQYTWDVQLLNWFNSSLLSPQKYKKRFRKFINEHFPTFPDQS</sequence>
<accession>A0A1S3Z109</accession>
<dbReference type="InterPro" id="IPR027484">
    <property type="entry name" value="PInositol-4-P-5-kinase_N"/>
</dbReference>
<dbReference type="InterPro" id="IPR044769">
    <property type="entry name" value="PIKfyve_PIPKc"/>
</dbReference>
<evidence type="ECO:0000256" key="4">
    <source>
        <dbReference type="ARBA" id="ARBA00022777"/>
    </source>
</evidence>
<keyword evidence="5 6" id="KW-0067">ATP-binding</keyword>
<keyword evidence="2 6" id="KW-0808">Transferase</keyword>
<evidence type="ECO:0000256" key="5">
    <source>
        <dbReference type="ARBA" id="ARBA00022840"/>
    </source>
</evidence>
<evidence type="ECO:0000256" key="6">
    <source>
        <dbReference type="PROSITE-ProRule" id="PRU00781"/>
    </source>
</evidence>
<dbReference type="GO" id="GO:0007033">
    <property type="term" value="P:vacuole organization"/>
    <property type="evidence" value="ECO:0000318"/>
    <property type="project" value="GO_Central"/>
</dbReference>
<evidence type="ECO:0000256" key="7">
    <source>
        <dbReference type="SAM" id="MobiDB-lite"/>
    </source>
</evidence>
<evidence type="ECO:0000313" key="9">
    <source>
        <dbReference type="RefSeq" id="XP_016458065.1"/>
    </source>
</evidence>
<dbReference type="Pfam" id="PF01504">
    <property type="entry name" value="PIP5K"/>
    <property type="match status" value="1"/>
</dbReference>
<dbReference type="InterPro" id="IPR027409">
    <property type="entry name" value="GroEL-like_apical_dom_sf"/>
</dbReference>
<reference evidence="9 10" key="1">
    <citation type="submission" date="2025-04" db="UniProtKB">
        <authorList>
            <consortium name="RefSeq"/>
        </authorList>
    </citation>
    <scope>IDENTIFICATION</scope>
</reference>
<feature type="domain" description="PIPK" evidence="8">
    <location>
        <begin position="787"/>
        <end position="1101"/>
    </location>
</feature>
<dbReference type="EC" id="2.7.1.150" evidence="1"/>
<dbReference type="KEGG" id="nta:107781803"/>
<evidence type="ECO:0000313" key="10">
    <source>
        <dbReference type="RefSeq" id="XP_016458066.1"/>
    </source>
</evidence>
<dbReference type="GO" id="GO:0010008">
    <property type="term" value="C:endosome membrane"/>
    <property type="evidence" value="ECO:0000318"/>
    <property type="project" value="GO_Central"/>
</dbReference>
<dbReference type="FunFam" id="3.50.7.10:FF:000007">
    <property type="entry name" value="1-phosphatidylinositol 3-phosphate 5-kinase isoform X1"/>
    <property type="match status" value="1"/>
</dbReference>
<name>A0A1S3Z109_TOBAC</name>
<dbReference type="GO" id="GO:0046854">
    <property type="term" value="P:phosphatidylinositol phosphate biosynthetic process"/>
    <property type="evidence" value="ECO:0000318"/>
    <property type="project" value="GO_Central"/>
</dbReference>
<dbReference type="SUPFAM" id="SSF52029">
    <property type="entry name" value="GroEL apical domain-like"/>
    <property type="match status" value="1"/>
</dbReference>
<dbReference type="InterPro" id="IPR027483">
    <property type="entry name" value="PInositol-4-P-4/5-kinase_C_sf"/>
</dbReference>
<dbReference type="Gene3D" id="3.30.810.10">
    <property type="entry name" value="2-Layer Sandwich"/>
    <property type="match status" value="1"/>
</dbReference>
<dbReference type="InterPro" id="IPR002498">
    <property type="entry name" value="PInositol-4-P-4/5-kinase_core"/>
</dbReference>
<dbReference type="RefSeq" id="XP_016458066.1">
    <property type="nucleotide sequence ID" value="XM_016602580.1"/>
</dbReference>
<dbReference type="STRING" id="4097.A0A1S3Z109"/>
<protein>
    <recommendedName>
        <fullName evidence="1">1-phosphatidylinositol-3-phosphate 5-kinase</fullName>
        <ecNumber evidence="1">2.7.1.150</ecNumber>
    </recommendedName>
</protein>
<evidence type="ECO:0000259" key="8">
    <source>
        <dbReference type="PROSITE" id="PS51455"/>
    </source>
</evidence>
<dbReference type="Pfam" id="PF00118">
    <property type="entry name" value="Cpn60_TCP1"/>
    <property type="match status" value="1"/>
</dbReference>
<gene>
    <name evidence="9 10" type="primary">LOC107781803</name>
</gene>
<evidence type="ECO:0000256" key="2">
    <source>
        <dbReference type="ARBA" id="ARBA00022679"/>
    </source>
</evidence>
<dbReference type="Gene3D" id="3.50.7.10">
    <property type="entry name" value="GroEL"/>
    <property type="match status" value="1"/>
</dbReference>